<evidence type="ECO:0000256" key="1">
    <source>
        <dbReference type="SAM" id="MobiDB-lite"/>
    </source>
</evidence>
<evidence type="ECO:0000313" key="3">
    <source>
        <dbReference type="RefSeq" id="XP_030978874.1"/>
    </source>
</evidence>
<proteinExistence type="predicted"/>
<accession>A0A6P8AVI4</accession>
<dbReference type="GeneID" id="41963091"/>
<reference evidence="3" key="3">
    <citation type="submission" date="2025-08" db="UniProtKB">
        <authorList>
            <consortium name="RefSeq"/>
        </authorList>
    </citation>
    <scope>IDENTIFICATION</scope>
    <source>
        <strain evidence="3">NI907</strain>
    </source>
</reference>
<gene>
    <name evidence="3" type="ORF">PgNI_08183</name>
</gene>
<dbReference type="KEGG" id="pgri:PgNI_08183"/>
<feature type="region of interest" description="Disordered" evidence="1">
    <location>
        <begin position="68"/>
        <end position="129"/>
    </location>
</feature>
<protein>
    <submittedName>
        <fullName evidence="3">Uncharacterized protein</fullName>
    </submittedName>
</protein>
<organism evidence="2 3">
    <name type="scientific">Pyricularia grisea</name>
    <name type="common">Crabgrass-specific blast fungus</name>
    <name type="synonym">Magnaporthe grisea</name>
    <dbReference type="NCBI Taxonomy" id="148305"/>
    <lineage>
        <taxon>Eukaryota</taxon>
        <taxon>Fungi</taxon>
        <taxon>Dikarya</taxon>
        <taxon>Ascomycota</taxon>
        <taxon>Pezizomycotina</taxon>
        <taxon>Sordariomycetes</taxon>
        <taxon>Sordariomycetidae</taxon>
        <taxon>Magnaporthales</taxon>
        <taxon>Pyriculariaceae</taxon>
        <taxon>Pyricularia</taxon>
    </lineage>
</organism>
<dbReference type="Proteomes" id="UP000515153">
    <property type="component" value="Chromosome V"/>
</dbReference>
<dbReference type="RefSeq" id="XP_030978874.1">
    <property type="nucleotide sequence ID" value="XM_031128182.1"/>
</dbReference>
<evidence type="ECO:0000313" key="2">
    <source>
        <dbReference type="Proteomes" id="UP000515153"/>
    </source>
</evidence>
<reference evidence="3" key="2">
    <citation type="submission" date="2019-10" db="EMBL/GenBank/DDBJ databases">
        <authorList>
            <consortium name="NCBI Genome Project"/>
        </authorList>
    </citation>
    <scope>NUCLEOTIDE SEQUENCE</scope>
    <source>
        <strain evidence="3">NI907</strain>
    </source>
</reference>
<feature type="compositionally biased region" description="Pro residues" evidence="1">
    <location>
        <begin position="115"/>
        <end position="124"/>
    </location>
</feature>
<keyword evidence="2" id="KW-1185">Reference proteome</keyword>
<dbReference type="AlphaFoldDB" id="A0A6P8AVI4"/>
<reference evidence="2 3" key="1">
    <citation type="journal article" date="2019" name="Mol. Biol. Evol.">
        <title>Blast fungal genomes show frequent chromosomal changes, gene gains and losses, and effector gene turnover.</title>
        <authorList>
            <person name="Gomez Luciano L.B."/>
            <person name="Jason Tsai I."/>
            <person name="Chuma I."/>
            <person name="Tosa Y."/>
            <person name="Chen Y.H."/>
            <person name="Li J.Y."/>
            <person name="Li M.Y."/>
            <person name="Jade Lu M.Y."/>
            <person name="Nakayashiki H."/>
            <person name="Li W.H."/>
        </authorList>
    </citation>
    <scope>NUCLEOTIDE SEQUENCE [LARGE SCALE GENOMIC DNA]</scope>
    <source>
        <strain evidence="2 3">NI907</strain>
    </source>
</reference>
<sequence length="171" mass="18002">MSSLAVTRLGNVAPYSCKLPFGDDPTTQPQPSASTPAISSLPTLLTTTYLPSTPSHLSASRHASRCLQHGTPCASRPRVPSRLRPPKSSSRGCVVDGGGSGDSVAVDDDDAESTAPPPPPPPSPGNAENANAAHVQFHAARCTTYVFCVCRCCSAVRLRWWRGCGCAERTW</sequence>
<name>A0A6P8AVI4_PYRGI</name>